<dbReference type="Proteomes" id="UP000509241">
    <property type="component" value="Chromosome"/>
</dbReference>
<evidence type="ECO:0000259" key="2">
    <source>
        <dbReference type="Pfam" id="PF23981"/>
    </source>
</evidence>
<dbReference type="EMBL" id="CP058601">
    <property type="protein sequence ID" value="QLG48838.1"/>
    <property type="molecule type" value="Genomic_DNA"/>
</dbReference>
<dbReference type="KEGG" id="haly:HYG82_08240"/>
<gene>
    <name evidence="3" type="ORF">HYG82_08240</name>
</gene>
<feature type="region of interest" description="Disordered" evidence="1">
    <location>
        <begin position="239"/>
        <end position="263"/>
    </location>
</feature>
<dbReference type="Pfam" id="PF23981">
    <property type="entry name" value="DUF7305"/>
    <property type="match status" value="1"/>
</dbReference>
<protein>
    <recommendedName>
        <fullName evidence="2">DUF7305 domain-containing protein</fullName>
    </recommendedName>
</protein>
<dbReference type="Pfam" id="PF23960">
    <property type="entry name" value="DUF7289"/>
    <property type="match status" value="1"/>
</dbReference>
<evidence type="ECO:0000256" key="1">
    <source>
        <dbReference type="SAM" id="MobiDB-lite"/>
    </source>
</evidence>
<dbReference type="AlphaFoldDB" id="A0A7D5KK97"/>
<name>A0A7D5KK97_9EURY</name>
<dbReference type="OrthoDB" id="148042at2157"/>
<feature type="compositionally biased region" description="Polar residues" evidence="1">
    <location>
        <begin position="241"/>
        <end position="251"/>
    </location>
</feature>
<accession>A0A7D5KK97</accession>
<sequence>MAVILLIGMVVTISAGILLVGADVMTDAEQRSENERIEQSFVELSQQMSTVSMDGDARRSMTFDAGKKGAIVKTNTAYINISGNNVSESIQVGAIEYEGDDGTKVAFQAGGVFRETGSETQVVSAPPLNYDQETNTFSFPILQIDEESSLNSGDVSFRYKNSTPHHDSTYVEQSTVKLNITSEYCTGWETYFEEQTKKAEGQAIYESCSEGDDDTLRVRLGRMTVPEKTFADGIIAGDVSYQGSKPNNSDVTETDGDSPPKLDGMIDQMVSDMENDSNVTRLGSVGDTVPNGTYFAEDVTVDDDLTFDLEDGDTTLVVEDELIVDDGTLHVENWSQSESTDHKLQIYVKEGMHVKSTEMCVAPCSSGNVDSKQLQVYGTSETHLALGTGNTSFEGIIYAPGGEDWNKTNRYITNKEAQLVVQSNVDMVGSTVVSSAHLQSNALSGLYDASLETFSPEVAPEGYLFPPHLTYLNIAEHIVEVKNT</sequence>
<organism evidence="3 4">
    <name type="scientific">Natrinema halophilum</name>
    <dbReference type="NCBI Taxonomy" id="1699371"/>
    <lineage>
        <taxon>Archaea</taxon>
        <taxon>Methanobacteriati</taxon>
        <taxon>Methanobacteriota</taxon>
        <taxon>Stenosarchaea group</taxon>
        <taxon>Halobacteria</taxon>
        <taxon>Halobacteriales</taxon>
        <taxon>Natrialbaceae</taxon>
        <taxon>Natrinema</taxon>
    </lineage>
</organism>
<proteinExistence type="predicted"/>
<feature type="domain" description="DUF7305" evidence="2">
    <location>
        <begin position="247"/>
        <end position="453"/>
    </location>
</feature>
<reference evidence="3 4" key="1">
    <citation type="submission" date="2020-07" db="EMBL/GenBank/DDBJ databases">
        <authorList>
            <person name="Cui H."/>
        </authorList>
    </citation>
    <scope>NUCLEOTIDE SEQUENCE [LARGE SCALE GENOMIC DNA]</scope>
    <source>
        <strain evidence="3 4">YPL8</strain>
    </source>
</reference>
<evidence type="ECO:0000313" key="4">
    <source>
        <dbReference type="Proteomes" id="UP000509241"/>
    </source>
</evidence>
<evidence type="ECO:0000313" key="3">
    <source>
        <dbReference type="EMBL" id="QLG48838.1"/>
    </source>
</evidence>
<dbReference type="InterPro" id="IPR055729">
    <property type="entry name" value="DUF7305"/>
</dbReference>
<keyword evidence="4" id="KW-1185">Reference proteome</keyword>
<dbReference type="InterPro" id="IPR055713">
    <property type="entry name" value="DUF7289"/>
</dbReference>